<sequence length="103" mass="11918">MLDAVEKSALDARNKILLIKELMCKVSERVKNETPKIYSKDLIEILFRQPYCKIKFLQDEGVGNRQTASSYLKELEVLGILASFKQGRELYYVNTDFLKLLAE</sequence>
<evidence type="ECO:0000259" key="1">
    <source>
        <dbReference type="Pfam" id="PF21248"/>
    </source>
</evidence>
<dbReference type="Proteomes" id="UP000287502">
    <property type="component" value="Chromosome"/>
</dbReference>
<dbReference type="OrthoDB" id="9807853at2"/>
<name>A0A3R5UZU2_9BACT</name>
<keyword evidence="3" id="KW-1185">Reference proteome</keyword>
<evidence type="ECO:0000313" key="3">
    <source>
        <dbReference type="Proteomes" id="UP000287502"/>
    </source>
</evidence>
<evidence type="ECO:0000313" key="2">
    <source>
        <dbReference type="EMBL" id="QAR32281.1"/>
    </source>
</evidence>
<dbReference type="KEGG" id="gtl:EP073_02370"/>
<dbReference type="AlphaFoldDB" id="A0A3R5UZU2"/>
<gene>
    <name evidence="2" type="ORF">EP073_02370</name>
</gene>
<accession>A0A3R5UZU2</accession>
<proteinExistence type="predicted"/>
<protein>
    <recommendedName>
        <fullName evidence="1">Adenylyltransferase SoFic-like C-terminal domain-containing protein</fullName>
    </recommendedName>
</protein>
<organism evidence="2 3">
    <name type="scientific">Geovibrio thiophilus</name>
    <dbReference type="NCBI Taxonomy" id="139438"/>
    <lineage>
        <taxon>Bacteria</taxon>
        <taxon>Pseudomonadati</taxon>
        <taxon>Deferribacterota</taxon>
        <taxon>Deferribacteres</taxon>
        <taxon>Deferribacterales</taxon>
        <taxon>Geovibrionaceae</taxon>
        <taxon>Geovibrio</taxon>
    </lineage>
</organism>
<dbReference type="Pfam" id="PF21248">
    <property type="entry name" value="SoFic-like_C"/>
    <property type="match status" value="1"/>
</dbReference>
<reference evidence="2 3" key="1">
    <citation type="submission" date="2019-01" db="EMBL/GenBank/DDBJ databases">
        <title>Geovibrio thiophilus DSM 11263, complete genome.</title>
        <authorList>
            <person name="Spring S."/>
            <person name="Bunk B."/>
            <person name="Sproer C."/>
        </authorList>
    </citation>
    <scope>NUCLEOTIDE SEQUENCE [LARGE SCALE GENOMIC DNA]</scope>
    <source>
        <strain evidence="2 3">DSM 11263</strain>
    </source>
</reference>
<dbReference type="EMBL" id="CP035108">
    <property type="protein sequence ID" value="QAR32281.1"/>
    <property type="molecule type" value="Genomic_DNA"/>
</dbReference>
<feature type="domain" description="Adenylyltransferase SoFic-like C-terminal" evidence="1">
    <location>
        <begin position="22"/>
        <end position="96"/>
    </location>
</feature>
<dbReference type="RefSeq" id="WP_128465568.1">
    <property type="nucleotide sequence ID" value="NZ_CP035108.1"/>
</dbReference>
<dbReference type="InterPro" id="IPR048770">
    <property type="entry name" value="SoFic-like_C"/>
</dbReference>